<feature type="compositionally biased region" description="Polar residues" evidence="3">
    <location>
        <begin position="144"/>
        <end position="155"/>
    </location>
</feature>
<dbReference type="InterPro" id="IPR040390">
    <property type="entry name" value="TIFY/JAZ"/>
</dbReference>
<feature type="region of interest" description="Disordered" evidence="3">
    <location>
        <begin position="110"/>
        <end position="160"/>
    </location>
</feature>
<dbReference type="GO" id="GO:0031347">
    <property type="term" value="P:regulation of defense response"/>
    <property type="evidence" value="ECO:0007669"/>
    <property type="project" value="UniProtKB-UniRule"/>
</dbReference>
<dbReference type="InterPro" id="IPR010399">
    <property type="entry name" value="Tify_dom"/>
</dbReference>
<sequence>MNLFFIIALSQTDPPRINPSCPKKKIHFNSIMRKNCNLKLQLQPSSGTDLLPRPYLDTAAGSPHRDDHHHQQQQQQQEQQLTIFYNGQVCVCNVTEVQARALMMLASREMMGTSPSGGSSPRDQEEEDSSISPLSYYSRMASAHTPSMPSPTTAFSMKRSLQRFLQKRRHRISAAAPYNVR</sequence>
<dbReference type="PANTHER" id="PTHR33077:SF17">
    <property type="entry name" value="PROTEIN TIFY 5B"/>
    <property type="match status" value="1"/>
</dbReference>
<proteinExistence type="inferred from homology"/>
<accession>A0A6P8EA73</accession>
<comment type="domain">
    <text evidence="2">The jas domain is required for interaction with COI1.</text>
</comment>
<dbReference type="RefSeq" id="XP_031406897.1">
    <property type="nucleotide sequence ID" value="XM_031551037.1"/>
</dbReference>
<evidence type="ECO:0000256" key="1">
    <source>
        <dbReference type="ARBA" id="ARBA00008614"/>
    </source>
</evidence>
<keyword evidence="2" id="KW-0539">Nucleus</keyword>
<dbReference type="Proteomes" id="UP000515151">
    <property type="component" value="Chromosome 1"/>
</dbReference>
<feature type="domain" description="Tify" evidence="4">
    <location>
        <begin position="74"/>
        <end position="108"/>
    </location>
</feature>
<evidence type="ECO:0000313" key="6">
    <source>
        <dbReference type="RefSeq" id="XP_031406897.1"/>
    </source>
</evidence>
<reference evidence="6" key="2">
    <citation type="submission" date="2025-08" db="UniProtKB">
        <authorList>
            <consortium name="RefSeq"/>
        </authorList>
    </citation>
    <scope>IDENTIFICATION</scope>
    <source>
        <tissue evidence="6">Leaf</tissue>
    </source>
</reference>
<dbReference type="AlphaFoldDB" id="A0A6P8EA73"/>
<dbReference type="GO" id="GO:0009611">
    <property type="term" value="P:response to wounding"/>
    <property type="evidence" value="ECO:0007669"/>
    <property type="project" value="UniProtKB-UniRule"/>
</dbReference>
<dbReference type="PANTHER" id="PTHR33077">
    <property type="entry name" value="PROTEIN TIFY 4A-RELATED-RELATED"/>
    <property type="match status" value="1"/>
</dbReference>
<dbReference type="GO" id="GO:0005634">
    <property type="term" value="C:nucleus"/>
    <property type="evidence" value="ECO:0007669"/>
    <property type="project" value="UniProtKB-SubCell"/>
</dbReference>
<evidence type="ECO:0000256" key="2">
    <source>
        <dbReference type="RuleBase" id="RU369065"/>
    </source>
</evidence>
<gene>
    <name evidence="6" type="primary">LOC116215353</name>
</gene>
<dbReference type="Pfam" id="PF09425">
    <property type="entry name" value="Jas_motif"/>
    <property type="match status" value="1"/>
</dbReference>
<dbReference type="PROSITE" id="PS51320">
    <property type="entry name" value="TIFY"/>
    <property type="match status" value="1"/>
</dbReference>
<comment type="function">
    <text evidence="2">Repressor of jasmonate responses.</text>
</comment>
<name>A0A6P8EA73_PUNGR</name>
<dbReference type="OrthoDB" id="782771at2759"/>
<keyword evidence="2" id="KW-1184">Jasmonic acid signaling pathway</keyword>
<protein>
    <recommendedName>
        <fullName evidence="2">Protein TIFY</fullName>
    </recommendedName>
    <alternativeName>
        <fullName evidence="2">Jasmonate ZIM domain-containing protein</fullName>
    </alternativeName>
</protein>
<comment type="subcellular location">
    <subcellularLocation>
        <location evidence="2">Nucleus</location>
    </subcellularLocation>
</comment>
<evidence type="ECO:0000313" key="5">
    <source>
        <dbReference type="Proteomes" id="UP000515151"/>
    </source>
</evidence>
<evidence type="ECO:0000259" key="4">
    <source>
        <dbReference type="PROSITE" id="PS51320"/>
    </source>
</evidence>
<dbReference type="GO" id="GO:2000022">
    <property type="term" value="P:regulation of jasmonic acid mediated signaling pathway"/>
    <property type="evidence" value="ECO:0007669"/>
    <property type="project" value="UniProtKB-UniRule"/>
</dbReference>
<organism evidence="5 6">
    <name type="scientific">Punica granatum</name>
    <name type="common">Pomegranate</name>
    <dbReference type="NCBI Taxonomy" id="22663"/>
    <lineage>
        <taxon>Eukaryota</taxon>
        <taxon>Viridiplantae</taxon>
        <taxon>Streptophyta</taxon>
        <taxon>Embryophyta</taxon>
        <taxon>Tracheophyta</taxon>
        <taxon>Spermatophyta</taxon>
        <taxon>Magnoliopsida</taxon>
        <taxon>eudicotyledons</taxon>
        <taxon>Gunneridae</taxon>
        <taxon>Pentapetalae</taxon>
        <taxon>rosids</taxon>
        <taxon>malvids</taxon>
        <taxon>Myrtales</taxon>
        <taxon>Lythraceae</taxon>
        <taxon>Punica</taxon>
    </lineage>
</organism>
<keyword evidence="5" id="KW-1185">Reference proteome</keyword>
<dbReference type="GeneID" id="116215353"/>
<dbReference type="SMART" id="SM00979">
    <property type="entry name" value="TIFY"/>
    <property type="match status" value="1"/>
</dbReference>
<dbReference type="Pfam" id="PF06200">
    <property type="entry name" value="tify"/>
    <property type="match status" value="1"/>
</dbReference>
<reference evidence="5" key="1">
    <citation type="journal article" date="2020" name="Plant Biotechnol. J.">
        <title>The pomegranate (Punica granatum L.) draft genome dissects genetic divergence between soft- and hard-seeded cultivars.</title>
        <authorList>
            <person name="Luo X."/>
            <person name="Li H."/>
            <person name="Wu Z."/>
            <person name="Yao W."/>
            <person name="Zhao P."/>
            <person name="Cao D."/>
            <person name="Yu H."/>
            <person name="Li K."/>
            <person name="Poudel K."/>
            <person name="Zhao D."/>
            <person name="Zhang F."/>
            <person name="Xia X."/>
            <person name="Chen L."/>
            <person name="Wang Q."/>
            <person name="Jing D."/>
            <person name="Cao S."/>
        </authorList>
    </citation>
    <scope>NUCLEOTIDE SEQUENCE [LARGE SCALE GENOMIC DNA]</scope>
    <source>
        <strain evidence="5">cv. Tunisia</strain>
    </source>
</reference>
<comment type="similarity">
    <text evidence="1 2">Belongs to the TIFY/JAZ family.</text>
</comment>
<feature type="region of interest" description="Disordered" evidence="3">
    <location>
        <begin position="44"/>
        <end position="77"/>
    </location>
</feature>
<dbReference type="InterPro" id="IPR018467">
    <property type="entry name" value="CCT_CS"/>
</dbReference>
<evidence type="ECO:0000256" key="3">
    <source>
        <dbReference type="SAM" id="MobiDB-lite"/>
    </source>
</evidence>